<dbReference type="AlphaFoldDB" id="A0A183BWJ7"/>
<protein>
    <submittedName>
        <fullName evidence="3">C2H2-type domain-containing protein</fullName>
    </submittedName>
</protein>
<dbReference type="Proteomes" id="UP000050741">
    <property type="component" value="Unassembled WGS sequence"/>
</dbReference>
<evidence type="ECO:0000313" key="3">
    <source>
        <dbReference type="WBParaSite" id="GPLIN_000498600"/>
    </source>
</evidence>
<dbReference type="Gene3D" id="3.30.160.60">
    <property type="entry name" value="Classic Zinc Finger"/>
    <property type="match status" value="1"/>
</dbReference>
<feature type="region of interest" description="Disordered" evidence="1">
    <location>
        <begin position="140"/>
        <end position="217"/>
    </location>
</feature>
<organism evidence="2 3">
    <name type="scientific">Globodera pallida</name>
    <name type="common">Potato cyst nematode worm</name>
    <name type="synonym">Heterodera pallida</name>
    <dbReference type="NCBI Taxonomy" id="36090"/>
    <lineage>
        <taxon>Eukaryota</taxon>
        <taxon>Metazoa</taxon>
        <taxon>Ecdysozoa</taxon>
        <taxon>Nematoda</taxon>
        <taxon>Chromadorea</taxon>
        <taxon>Rhabditida</taxon>
        <taxon>Tylenchina</taxon>
        <taxon>Tylenchomorpha</taxon>
        <taxon>Tylenchoidea</taxon>
        <taxon>Heteroderidae</taxon>
        <taxon>Heteroderinae</taxon>
        <taxon>Globodera</taxon>
    </lineage>
</organism>
<evidence type="ECO:0000256" key="1">
    <source>
        <dbReference type="SAM" id="MobiDB-lite"/>
    </source>
</evidence>
<reference evidence="3" key="2">
    <citation type="submission" date="2016-06" db="UniProtKB">
        <authorList>
            <consortium name="WormBaseParasite"/>
        </authorList>
    </citation>
    <scope>IDENTIFICATION</scope>
</reference>
<feature type="region of interest" description="Disordered" evidence="1">
    <location>
        <begin position="64"/>
        <end position="84"/>
    </location>
</feature>
<sequence length="337" mass="36526">MCAVSHRGGGGGEAANNRCPKYAIVRLSEGTDVLRLYKLLLENGYPEVSFVNEVRENGFLPYSMQHQTQPEPQNNDRSNALVSGDKTNSLLAPMADERKAPFDACHRLQYQPPAFLQQHQPPHSASSGPPRVRPAIAAKAPLGRASSSAASHPQHPPHSQTRSYINGNGSSGGGIVEDGHAGGLLPALSATSPASSSSSTVANGGVTAPISMPASTPVTGKKNDEFAVCLLCNNRIMSSRLSNLTNHVRRHASLKQYRCCHCHYSHNEMAKVRLHMAHNHQDFSSQPMDMLSFEMQLQWGLLMEQCFPEHSKRFGPSAANSQFRNLEEGGEESIGIL</sequence>
<proteinExistence type="predicted"/>
<dbReference type="WBParaSite" id="GPLIN_000498600">
    <property type="protein sequence ID" value="GPLIN_000498600"/>
    <property type="gene ID" value="GPLIN_000498600"/>
</dbReference>
<accession>A0A183BWJ7</accession>
<feature type="compositionally biased region" description="Low complexity" evidence="1">
    <location>
        <begin position="184"/>
        <end position="200"/>
    </location>
</feature>
<feature type="compositionally biased region" description="Low complexity" evidence="1">
    <location>
        <begin position="145"/>
        <end position="168"/>
    </location>
</feature>
<keyword evidence="2" id="KW-1185">Reference proteome</keyword>
<reference evidence="2" key="1">
    <citation type="submission" date="2014-05" db="EMBL/GenBank/DDBJ databases">
        <title>The genome and life-stage specific transcriptomes of Globodera pallida elucidate key aspects of plant parasitism by a cyst nematode.</title>
        <authorList>
            <person name="Cotton J.A."/>
            <person name="Lilley C.J."/>
            <person name="Jones L.M."/>
            <person name="Kikuchi T."/>
            <person name="Reid A.J."/>
            <person name="Thorpe P."/>
            <person name="Tsai I.J."/>
            <person name="Beasley H."/>
            <person name="Blok V."/>
            <person name="Cock P.J.A."/>
            <person name="Van den Akker S.E."/>
            <person name="Holroyd N."/>
            <person name="Hunt M."/>
            <person name="Mantelin S."/>
            <person name="Naghra H."/>
            <person name="Pain A."/>
            <person name="Palomares-Rius J.E."/>
            <person name="Zarowiecki M."/>
            <person name="Berriman M."/>
            <person name="Jones J.T."/>
            <person name="Urwin P.E."/>
        </authorList>
    </citation>
    <scope>NUCLEOTIDE SEQUENCE [LARGE SCALE GENOMIC DNA]</scope>
    <source>
        <strain evidence="2">Lindley</strain>
    </source>
</reference>
<evidence type="ECO:0000313" key="2">
    <source>
        <dbReference type="Proteomes" id="UP000050741"/>
    </source>
</evidence>
<name>A0A183BWJ7_GLOPA</name>